<dbReference type="Pfam" id="PF00092">
    <property type="entry name" value="VWA"/>
    <property type="match status" value="1"/>
</dbReference>
<evidence type="ECO:0000256" key="1">
    <source>
        <dbReference type="SAM" id="MobiDB-lite"/>
    </source>
</evidence>
<feature type="domain" description="VWFA" evidence="2">
    <location>
        <begin position="240"/>
        <end position="478"/>
    </location>
</feature>
<sequence length="517" mass="54388">MSFKLRIGTLLVSASLIVGCWSDGETISTESSSTTDIGDTGDTGDTGDAGDITETTTFAGTLLVPESTKIRSARALNRNINISSYSAKCPNVPAGYLPMSNATVAIEDSASGQVGDTKTTDSCGSFVIEVPVDSADTEGYVIAATADGYKALKANAANFQQSGTTPNTSVVASTIPSSATYVISAMQKAGGSEFVFSITDSVTNNAVIQLSKDVFSLEINNLPVNFLSLNTSEQLAVSTSNVLALDASGSMFANEFDESVDPPVAILDGDGNPVTLLQLTASAAHQFITEKADADEVAVVPFDHNVELIDNTLLANYSMTDSDSANVTYNYSDSGFVTSKANLHFSVDMYNAFSPLWNNFSRYDEKHADRTDSVSSLNDDYRWSGGTQLEDAINDSVALASARSNTLKRIFVMTDGNSSFVDRDGVVAAALQNSIPVNAISVGSGANTADLSVIAEETGGAFFELTDAINIAGIYSSLQTSVKFSYVAYLGIPLQTGDVIKLTLDLNGEIVIRTITL</sequence>
<accession>A0AA34TPW1</accession>
<dbReference type="Proteomes" id="UP000194136">
    <property type="component" value="Chromosome 1"/>
</dbReference>
<dbReference type="EMBL" id="CP017916">
    <property type="protein sequence ID" value="ARP38470.1"/>
    <property type="molecule type" value="Genomic_DNA"/>
</dbReference>
<dbReference type="SUPFAM" id="SSF53300">
    <property type="entry name" value="vWA-like"/>
    <property type="match status" value="1"/>
</dbReference>
<evidence type="ECO:0000313" key="3">
    <source>
        <dbReference type="EMBL" id="ARP38470.1"/>
    </source>
</evidence>
<organism evidence="3 4">
    <name type="scientific">Vibrio syngnathi</name>
    <dbReference type="NCBI Taxonomy" id="3034029"/>
    <lineage>
        <taxon>Bacteria</taxon>
        <taxon>Pseudomonadati</taxon>
        <taxon>Pseudomonadota</taxon>
        <taxon>Gammaproteobacteria</taxon>
        <taxon>Vibrionales</taxon>
        <taxon>Vibrionaceae</taxon>
        <taxon>Vibrio</taxon>
    </lineage>
</organism>
<name>A0AA34TPW1_9VIBR</name>
<protein>
    <submittedName>
        <fullName evidence="3">von Willebrand factor type A domain protein</fullName>
    </submittedName>
</protein>
<feature type="compositionally biased region" description="Low complexity" evidence="1">
    <location>
        <begin position="27"/>
        <end position="40"/>
    </location>
</feature>
<dbReference type="InterPro" id="IPR036465">
    <property type="entry name" value="vWFA_dom_sf"/>
</dbReference>
<dbReference type="KEGG" id="vsy:K08M4_17150"/>
<keyword evidence="4" id="KW-1185">Reference proteome</keyword>
<dbReference type="RefSeq" id="WP_086049579.1">
    <property type="nucleotide sequence ID" value="NZ_CP017916.1"/>
</dbReference>
<gene>
    <name evidence="3" type="ORF">K08M4_17150</name>
</gene>
<dbReference type="PROSITE" id="PS51257">
    <property type="entry name" value="PROKAR_LIPOPROTEIN"/>
    <property type="match status" value="1"/>
</dbReference>
<proteinExistence type="predicted"/>
<dbReference type="InterPro" id="IPR002035">
    <property type="entry name" value="VWF_A"/>
</dbReference>
<dbReference type="SMART" id="SM00327">
    <property type="entry name" value="VWA"/>
    <property type="match status" value="1"/>
</dbReference>
<dbReference type="PROSITE" id="PS50234">
    <property type="entry name" value="VWFA"/>
    <property type="match status" value="1"/>
</dbReference>
<feature type="region of interest" description="Disordered" evidence="1">
    <location>
        <begin position="27"/>
        <end position="52"/>
    </location>
</feature>
<dbReference type="AlphaFoldDB" id="A0AA34TPW1"/>
<evidence type="ECO:0000259" key="2">
    <source>
        <dbReference type="PROSITE" id="PS50234"/>
    </source>
</evidence>
<reference evidence="3 4" key="1">
    <citation type="submission" date="2016-10" db="EMBL/GenBank/DDBJ databases">
        <title>The High Quality Genome of Vibrio splendidus K08M4.</title>
        <authorList>
            <person name="Wendling C."/>
            <person name="Chibani C.M."/>
            <person name="Hertel R."/>
            <person name="Sproer C."/>
            <person name="Bunk B."/>
            <person name="Overmann J."/>
            <person name="Roth O."/>
            <person name="Liesegang H."/>
        </authorList>
    </citation>
    <scope>NUCLEOTIDE SEQUENCE [LARGE SCALE GENOMIC DNA]</scope>
    <source>
        <strain evidence="3 4">K08M4</strain>
    </source>
</reference>
<dbReference type="Gene3D" id="3.40.50.410">
    <property type="entry name" value="von Willebrand factor, type A domain"/>
    <property type="match status" value="1"/>
</dbReference>
<evidence type="ECO:0000313" key="4">
    <source>
        <dbReference type="Proteomes" id="UP000194136"/>
    </source>
</evidence>